<dbReference type="PROSITE" id="PS51257">
    <property type="entry name" value="PROKAR_LIPOPROTEIN"/>
    <property type="match status" value="1"/>
</dbReference>
<reference evidence="5 6" key="1">
    <citation type="submission" date="2018-09" db="EMBL/GenBank/DDBJ databases">
        <authorList>
            <person name="Li J."/>
        </authorList>
    </citation>
    <scope>NUCLEOTIDE SEQUENCE [LARGE SCALE GENOMIC DNA]</scope>
    <source>
        <strain evidence="5 6">2129</strain>
    </source>
</reference>
<dbReference type="PANTHER" id="PTHR43649:SF34">
    <property type="entry name" value="ABC TRANSPORTER PERIPLASMIC-BINDING PROTEIN YCJN-RELATED"/>
    <property type="match status" value="1"/>
</dbReference>
<dbReference type="Proteomes" id="UP000273001">
    <property type="component" value="Chromosome"/>
</dbReference>
<evidence type="ECO:0000256" key="2">
    <source>
        <dbReference type="ARBA" id="ARBA00022448"/>
    </source>
</evidence>
<dbReference type="PROSITE" id="PS51318">
    <property type="entry name" value="TAT"/>
    <property type="match status" value="1"/>
</dbReference>
<dbReference type="Gene3D" id="3.40.190.10">
    <property type="entry name" value="Periplasmic binding protein-like II"/>
    <property type="match status" value="2"/>
</dbReference>
<gene>
    <name evidence="5" type="ORF">D5R93_04500</name>
</gene>
<protein>
    <submittedName>
        <fullName evidence="5">ABC transporter substrate-binding protein</fullName>
    </submittedName>
</protein>
<accession>A0ABN5PMI2</accession>
<dbReference type="PANTHER" id="PTHR43649">
    <property type="entry name" value="ARABINOSE-BINDING PROTEIN-RELATED"/>
    <property type="match status" value="1"/>
</dbReference>
<sequence>MVTLPRRRFMQGSALAAALAAAAACSSGSGSSGSSGGSGGEVAFEGTGPITWVQGKDNSGGMVQKRIDEWNELYPDEKVTLIELSAEADQQRQSMVQNAQTNSEAYDVISVDNVWVSEFAANQWIVELPADELKNDDIIQPVWDTGVYMDRFYAMPFATDAPVMFYRKDLLEEAGVEVPTTWEEVTAAVDAVRALPGHENIGGFGGQWAKYEGLTCNISEFIHTAGGAFYDDEGNLVINTPETVAGVKAAIDAFSGDYIPTKALEWMEEDGRNAFESDSLLFYRQWPYQYANNLENLGTDKFDVAALPTIGGNAFVPTLGGHNCAITTNCQNKATALKFIKWFTSEDSERYALDTQTLAPILGSLYEDEEMLEKFPYLPILKDSLDAAKGRPQAVAYGDVTAAIQDAVYPELQKGGSAEDAVAALESRLKDLA</sequence>
<organism evidence="5 6">
    <name type="scientific">Actinomyces lilanjuaniae</name>
    <dbReference type="NCBI Taxonomy" id="2321394"/>
    <lineage>
        <taxon>Bacteria</taxon>
        <taxon>Bacillati</taxon>
        <taxon>Actinomycetota</taxon>
        <taxon>Actinomycetes</taxon>
        <taxon>Actinomycetales</taxon>
        <taxon>Actinomycetaceae</taxon>
        <taxon>Actinomyces</taxon>
    </lineage>
</organism>
<dbReference type="InterPro" id="IPR006311">
    <property type="entry name" value="TAT_signal"/>
</dbReference>
<evidence type="ECO:0000256" key="4">
    <source>
        <dbReference type="SAM" id="SignalP"/>
    </source>
</evidence>
<dbReference type="Pfam" id="PF01547">
    <property type="entry name" value="SBP_bac_1"/>
    <property type="match status" value="1"/>
</dbReference>
<comment type="similarity">
    <text evidence="1">Belongs to the bacterial solute-binding protein 1 family.</text>
</comment>
<proteinExistence type="inferred from homology"/>
<evidence type="ECO:0000313" key="6">
    <source>
        <dbReference type="Proteomes" id="UP000273001"/>
    </source>
</evidence>
<evidence type="ECO:0000256" key="1">
    <source>
        <dbReference type="ARBA" id="ARBA00008520"/>
    </source>
</evidence>
<dbReference type="RefSeq" id="WP_120204038.1">
    <property type="nucleotide sequence ID" value="NZ_CP032514.1"/>
</dbReference>
<dbReference type="EMBL" id="CP032514">
    <property type="protein sequence ID" value="AYD89503.1"/>
    <property type="molecule type" value="Genomic_DNA"/>
</dbReference>
<name>A0ABN5PMI2_9ACTO</name>
<dbReference type="SUPFAM" id="SSF53850">
    <property type="entry name" value="Periplasmic binding protein-like II"/>
    <property type="match status" value="1"/>
</dbReference>
<keyword evidence="2" id="KW-0813">Transport</keyword>
<feature type="signal peptide" evidence="4">
    <location>
        <begin position="1"/>
        <end position="16"/>
    </location>
</feature>
<keyword evidence="6" id="KW-1185">Reference proteome</keyword>
<evidence type="ECO:0000256" key="3">
    <source>
        <dbReference type="ARBA" id="ARBA00022729"/>
    </source>
</evidence>
<dbReference type="InterPro" id="IPR006059">
    <property type="entry name" value="SBP"/>
</dbReference>
<dbReference type="CDD" id="cd14750">
    <property type="entry name" value="PBP2_TMBP"/>
    <property type="match status" value="1"/>
</dbReference>
<feature type="chain" id="PRO_5045434653" evidence="4">
    <location>
        <begin position="17"/>
        <end position="433"/>
    </location>
</feature>
<dbReference type="InterPro" id="IPR050490">
    <property type="entry name" value="Bact_solute-bd_prot1"/>
</dbReference>
<evidence type="ECO:0000313" key="5">
    <source>
        <dbReference type="EMBL" id="AYD89503.1"/>
    </source>
</evidence>
<keyword evidence="3 4" id="KW-0732">Signal</keyword>